<dbReference type="RefSeq" id="WP_171475826.1">
    <property type="nucleotide sequence ID" value="NZ_CP053452.2"/>
</dbReference>
<evidence type="ECO:0000313" key="2">
    <source>
        <dbReference type="EMBL" id="QJX01241.1"/>
    </source>
</evidence>
<reference evidence="3" key="1">
    <citation type="submission" date="2020-05" db="EMBL/GenBank/DDBJ databases">
        <title>Frigoriglobus tundricola gen. nov., sp. nov., a psychrotolerant cellulolytic planctomycete of the family Gemmataceae with two divergent copies of 16S rRNA gene.</title>
        <authorList>
            <person name="Kulichevskaya I.S."/>
            <person name="Ivanova A.A."/>
            <person name="Naumoff D.G."/>
            <person name="Beletsky A.V."/>
            <person name="Rijpstra W.I.C."/>
            <person name="Sinninghe Damste J.S."/>
            <person name="Mardanov A.V."/>
            <person name="Ravin N.V."/>
            <person name="Dedysh S.N."/>
        </authorList>
    </citation>
    <scope>NUCLEOTIDE SEQUENCE [LARGE SCALE GENOMIC DNA]</scope>
    <source>
        <strain evidence="3">PL17</strain>
    </source>
</reference>
<proteinExistence type="predicted"/>
<organism evidence="2 3">
    <name type="scientific">Frigoriglobus tundricola</name>
    <dbReference type="NCBI Taxonomy" id="2774151"/>
    <lineage>
        <taxon>Bacteria</taxon>
        <taxon>Pseudomonadati</taxon>
        <taxon>Planctomycetota</taxon>
        <taxon>Planctomycetia</taxon>
        <taxon>Gemmatales</taxon>
        <taxon>Gemmataceae</taxon>
        <taxon>Frigoriglobus</taxon>
    </lineage>
</organism>
<feature type="region of interest" description="Disordered" evidence="1">
    <location>
        <begin position="38"/>
        <end position="60"/>
    </location>
</feature>
<protein>
    <submittedName>
        <fullName evidence="2">Uncharacterized protein</fullName>
    </submittedName>
</protein>
<dbReference type="AlphaFoldDB" id="A0A6M5Z7A9"/>
<dbReference type="KEGG" id="ftj:FTUN_8880"/>
<name>A0A6M5Z7A9_9BACT</name>
<sequence length="60" mass="6375">MLAQLDGVLAEEELRATGGAGLTTEAYHALVLRATGSPAAAERAARRRVAEQMRRGQTPQ</sequence>
<evidence type="ECO:0000313" key="3">
    <source>
        <dbReference type="Proteomes" id="UP000503447"/>
    </source>
</evidence>
<accession>A0A6M5Z7A9</accession>
<dbReference type="EMBL" id="CP053452">
    <property type="protein sequence ID" value="QJX01241.1"/>
    <property type="molecule type" value="Genomic_DNA"/>
</dbReference>
<keyword evidence="3" id="KW-1185">Reference proteome</keyword>
<dbReference type="Proteomes" id="UP000503447">
    <property type="component" value="Chromosome"/>
</dbReference>
<gene>
    <name evidence="2" type="ORF">FTUN_8880</name>
</gene>
<evidence type="ECO:0000256" key="1">
    <source>
        <dbReference type="SAM" id="MobiDB-lite"/>
    </source>
</evidence>